<dbReference type="SMART" id="SM00666">
    <property type="entry name" value="PB1"/>
    <property type="match status" value="1"/>
</dbReference>
<dbReference type="PANTHER" id="PTHR31066">
    <property type="entry name" value="OS05G0427100 PROTEIN-RELATED"/>
    <property type="match status" value="1"/>
</dbReference>
<dbReference type="InterPro" id="IPR053793">
    <property type="entry name" value="PB1-like"/>
</dbReference>
<feature type="domain" description="PB1" evidence="2">
    <location>
        <begin position="42"/>
        <end position="147"/>
    </location>
</feature>
<dbReference type="PANTHER" id="PTHR31066:SF38">
    <property type="entry name" value="PB1 DOMAIN-CONTAINING PROTEIN"/>
    <property type="match status" value="1"/>
</dbReference>
<dbReference type="InterPro" id="IPR053198">
    <property type="entry name" value="Gynoecium_Dev_Regulator"/>
</dbReference>
<dbReference type="Gene3D" id="3.10.20.90">
    <property type="entry name" value="Phosphatidylinositol 3-kinase Catalytic Subunit, Chain A, domain 1"/>
    <property type="match status" value="1"/>
</dbReference>
<protein>
    <recommendedName>
        <fullName evidence="2">PB1 domain-containing protein</fullName>
    </recommendedName>
</protein>
<keyword evidence="4" id="KW-1185">Reference proteome</keyword>
<feature type="region of interest" description="Disordered" evidence="1">
    <location>
        <begin position="237"/>
        <end position="258"/>
    </location>
</feature>
<dbReference type="CDD" id="cd06410">
    <property type="entry name" value="PB1_UP2"/>
    <property type="match status" value="1"/>
</dbReference>
<evidence type="ECO:0000313" key="4">
    <source>
        <dbReference type="Proteomes" id="UP001642260"/>
    </source>
</evidence>
<feature type="compositionally biased region" description="Low complexity" evidence="1">
    <location>
        <begin position="248"/>
        <end position="258"/>
    </location>
</feature>
<comment type="caution">
    <text evidence="3">The sequence shown here is derived from an EMBL/GenBank/DDBJ whole genome shotgun (WGS) entry which is preliminary data.</text>
</comment>
<dbReference type="EMBL" id="CAKOAT010422932">
    <property type="protein sequence ID" value="CAH8370247.1"/>
    <property type="molecule type" value="Genomic_DNA"/>
</dbReference>
<feature type="region of interest" description="Disordered" evidence="1">
    <location>
        <begin position="199"/>
        <end position="222"/>
    </location>
</feature>
<organism evidence="3 4">
    <name type="scientific">Eruca vesicaria subsp. sativa</name>
    <name type="common">Garden rocket</name>
    <name type="synonym">Eruca sativa</name>
    <dbReference type="NCBI Taxonomy" id="29727"/>
    <lineage>
        <taxon>Eukaryota</taxon>
        <taxon>Viridiplantae</taxon>
        <taxon>Streptophyta</taxon>
        <taxon>Embryophyta</taxon>
        <taxon>Tracheophyta</taxon>
        <taxon>Spermatophyta</taxon>
        <taxon>Magnoliopsida</taxon>
        <taxon>eudicotyledons</taxon>
        <taxon>Gunneridae</taxon>
        <taxon>Pentapetalae</taxon>
        <taxon>rosids</taxon>
        <taxon>malvids</taxon>
        <taxon>Brassicales</taxon>
        <taxon>Brassicaceae</taxon>
        <taxon>Brassiceae</taxon>
        <taxon>Eruca</taxon>
    </lineage>
</organism>
<accession>A0ABC8L1Y5</accession>
<dbReference type="Proteomes" id="UP001642260">
    <property type="component" value="Unassembled WGS sequence"/>
</dbReference>
<dbReference type="SUPFAM" id="SSF54277">
    <property type="entry name" value="CAD &amp; PB1 domains"/>
    <property type="match status" value="1"/>
</dbReference>
<dbReference type="AlphaFoldDB" id="A0ABC8L1Y5"/>
<name>A0ABC8L1Y5_ERUVS</name>
<dbReference type="InterPro" id="IPR000270">
    <property type="entry name" value="PB1_dom"/>
</dbReference>
<sequence length="594" mass="64859">METPLSSIPQLIPNLTSATMVDGSPRAIALDTELLATVPDTKLRLMCSFGGHIVPRPHDKALTYSSGETRLIVVDRRSSLASLRSRLSSMLLNGRSFTLKYQLPNEDLDSLVTITTDEDLENMIEEYDRATSSAAASATQRIRLFLFVNKLETAATMGSLLNSAKSETWFVDALNQSGLLPRGLSDSVAVNNTLLNLDEGSGGETEVQELETDVGGESNKRGDYITNDVMSHQEMHMSSMPDSPMLEPAGGSASSSPSTANLPYVCVRVNEDQRIEEQFAQMSFSNVQTRTISPMVGYNNTPIDDVTDVRNYQVSSGDDPSDPGVMVGYKKPPLPMQPLVIPVRGAGGYGLTSPNSIASDRSISSATSFSKPTMYYQDLAPAIPKAPITQPETTLVQTSHAIPPPEPTSVQTTSHVLSQSGTYTTMDQQHQLSVQKPLLHQGVQYIPHPSQYVPVYSHQQQNYPVYVMSVPQSQQYVPARTLPVYINSTLATNPRPEATQNVYGTAISQRPQVHQIQQQQLQQAQHQYMSYSGGPLETMYFHAQHPPVSNATQLVSPYQSMTPAAAAAALADMSKQMALDNDREQHHMASSQPL</sequence>
<dbReference type="PROSITE" id="PS51745">
    <property type="entry name" value="PB1"/>
    <property type="match status" value="1"/>
</dbReference>
<dbReference type="Pfam" id="PF00564">
    <property type="entry name" value="PB1"/>
    <property type="match status" value="1"/>
</dbReference>
<evidence type="ECO:0000256" key="1">
    <source>
        <dbReference type="SAM" id="MobiDB-lite"/>
    </source>
</evidence>
<evidence type="ECO:0000313" key="3">
    <source>
        <dbReference type="EMBL" id="CAH8370247.1"/>
    </source>
</evidence>
<evidence type="ECO:0000259" key="2">
    <source>
        <dbReference type="PROSITE" id="PS51745"/>
    </source>
</evidence>
<proteinExistence type="predicted"/>
<reference evidence="3 4" key="1">
    <citation type="submission" date="2022-03" db="EMBL/GenBank/DDBJ databases">
        <authorList>
            <person name="Macdonald S."/>
            <person name="Ahmed S."/>
            <person name="Newling K."/>
        </authorList>
    </citation>
    <scope>NUCLEOTIDE SEQUENCE [LARGE SCALE GENOMIC DNA]</scope>
</reference>
<gene>
    <name evidence="3" type="ORF">ERUC_LOCUS31283</name>
</gene>